<dbReference type="InterPro" id="IPR000163">
    <property type="entry name" value="Prohibitin"/>
</dbReference>
<dbReference type="PRINTS" id="PR00679">
    <property type="entry name" value="PROHIBITIN"/>
</dbReference>
<dbReference type="SMART" id="SM00244">
    <property type="entry name" value="PHB"/>
    <property type="match status" value="1"/>
</dbReference>
<keyword evidence="6" id="KW-1185">Reference proteome</keyword>
<dbReference type="Pfam" id="PF01145">
    <property type="entry name" value="Band_7"/>
    <property type="match status" value="1"/>
</dbReference>
<evidence type="ECO:0000313" key="5">
    <source>
        <dbReference type="EMBL" id="PDW02014.1"/>
    </source>
</evidence>
<evidence type="ECO:0000256" key="3">
    <source>
        <dbReference type="SAM" id="Phobius"/>
    </source>
</evidence>
<dbReference type="InterPro" id="IPR036013">
    <property type="entry name" value="Band_7/SPFH_dom_sf"/>
</dbReference>
<sequence>MPGGPGRSMQPQRGLPYGVLTSGVVVVLILVFAISNATTVIDAGTRGVVKTFGEVTGVFGEGLHFRVPFITNVVVVDVRTQRMISSSSAASRDLQIVTTQVVLNYRADPDAVGNLVREIGIDYEAKIIDPAIQESVKAATAQFTAENLITQRPLVSESIREVLLTRLAPRGIIVEDVSITEFNFSEEFSRAVEAKQVAEQDAERAERELRRAQIEAQQQVARAQAEAEARLEVARAEAEALRLQREVISPELLQLRFIERWDGILPRFMTGDTGMLPLLSISADDIQSDPVARPTVQPAPEPPVEIDQQP</sequence>
<feature type="coiled-coil region" evidence="1">
    <location>
        <begin position="188"/>
        <end position="246"/>
    </location>
</feature>
<dbReference type="InterPro" id="IPR001107">
    <property type="entry name" value="Band_7"/>
</dbReference>
<dbReference type="PANTHER" id="PTHR23222">
    <property type="entry name" value="PROHIBITIN"/>
    <property type="match status" value="1"/>
</dbReference>
<keyword evidence="3" id="KW-0812">Transmembrane</keyword>
<organism evidence="5 6">
    <name type="scientific">Candidatus Viridilinea mediisalina</name>
    <dbReference type="NCBI Taxonomy" id="2024553"/>
    <lineage>
        <taxon>Bacteria</taxon>
        <taxon>Bacillati</taxon>
        <taxon>Chloroflexota</taxon>
        <taxon>Chloroflexia</taxon>
        <taxon>Chloroflexales</taxon>
        <taxon>Chloroflexineae</taxon>
        <taxon>Oscillochloridaceae</taxon>
        <taxon>Candidatus Viridilinea</taxon>
    </lineage>
</organism>
<dbReference type="OrthoDB" id="9812991at2"/>
<dbReference type="Gene3D" id="3.30.479.30">
    <property type="entry name" value="Band 7 domain"/>
    <property type="match status" value="1"/>
</dbReference>
<accession>A0A2A6RFV6</accession>
<keyword evidence="3" id="KW-1133">Transmembrane helix</keyword>
<protein>
    <recommendedName>
        <fullName evidence="4">Band 7 domain-containing protein</fullName>
    </recommendedName>
</protein>
<keyword evidence="1" id="KW-0175">Coiled coil</keyword>
<name>A0A2A6RFV6_9CHLR</name>
<feature type="transmembrane region" description="Helical" evidence="3">
    <location>
        <begin position="15"/>
        <end position="34"/>
    </location>
</feature>
<reference evidence="6" key="1">
    <citation type="submission" date="2017-08" db="EMBL/GenBank/DDBJ databases">
        <authorList>
            <person name="Grouzdev D.S."/>
            <person name="Gaisin V.A."/>
            <person name="Rysina M.S."/>
            <person name="Gorlenko V.M."/>
        </authorList>
    </citation>
    <scope>NUCLEOTIDE SEQUENCE [LARGE SCALE GENOMIC DNA]</scope>
    <source>
        <strain evidence="6">Kir15-3F</strain>
    </source>
</reference>
<feature type="region of interest" description="Disordered" evidence="2">
    <location>
        <begin position="287"/>
        <end position="310"/>
    </location>
</feature>
<dbReference type="AlphaFoldDB" id="A0A2A6RFV6"/>
<dbReference type="Proteomes" id="UP000220527">
    <property type="component" value="Unassembled WGS sequence"/>
</dbReference>
<evidence type="ECO:0000256" key="1">
    <source>
        <dbReference type="SAM" id="Coils"/>
    </source>
</evidence>
<feature type="domain" description="Band 7" evidence="4">
    <location>
        <begin position="36"/>
        <end position="196"/>
    </location>
</feature>
<dbReference type="CDD" id="cd03401">
    <property type="entry name" value="SPFH_prohibitin"/>
    <property type="match status" value="1"/>
</dbReference>
<evidence type="ECO:0000313" key="6">
    <source>
        <dbReference type="Proteomes" id="UP000220527"/>
    </source>
</evidence>
<dbReference type="SUPFAM" id="SSF117892">
    <property type="entry name" value="Band 7/SPFH domain"/>
    <property type="match status" value="1"/>
</dbReference>
<dbReference type="PANTHER" id="PTHR23222:SF0">
    <property type="entry name" value="PROHIBITIN 1"/>
    <property type="match status" value="1"/>
</dbReference>
<comment type="caution">
    <text evidence="5">The sequence shown here is derived from an EMBL/GenBank/DDBJ whole genome shotgun (WGS) entry which is preliminary data.</text>
</comment>
<keyword evidence="3" id="KW-0472">Membrane</keyword>
<dbReference type="EMBL" id="NQWI01000093">
    <property type="protein sequence ID" value="PDW02014.1"/>
    <property type="molecule type" value="Genomic_DNA"/>
</dbReference>
<evidence type="ECO:0000256" key="2">
    <source>
        <dbReference type="SAM" id="MobiDB-lite"/>
    </source>
</evidence>
<dbReference type="GO" id="GO:0016020">
    <property type="term" value="C:membrane"/>
    <property type="evidence" value="ECO:0007669"/>
    <property type="project" value="InterPro"/>
</dbReference>
<evidence type="ECO:0000259" key="4">
    <source>
        <dbReference type="SMART" id="SM00244"/>
    </source>
</evidence>
<gene>
    <name evidence="5" type="ORF">CJ255_16220</name>
</gene>
<proteinExistence type="predicted"/>